<keyword evidence="7" id="KW-1185">Reference proteome</keyword>
<accession>A0ABW0GH03</accession>
<keyword evidence="4" id="KW-0460">Magnesium</keyword>
<feature type="domain" description="PIN" evidence="5">
    <location>
        <begin position="1"/>
        <end position="120"/>
    </location>
</feature>
<dbReference type="Gene3D" id="3.40.50.1010">
    <property type="entry name" value="5'-nuclease"/>
    <property type="match status" value="1"/>
</dbReference>
<evidence type="ECO:0000313" key="7">
    <source>
        <dbReference type="Proteomes" id="UP001596122"/>
    </source>
</evidence>
<keyword evidence="1" id="KW-0540">Nuclease</keyword>
<dbReference type="SUPFAM" id="SSF88723">
    <property type="entry name" value="PIN domain-like"/>
    <property type="match status" value="1"/>
</dbReference>
<sequence>MILDACALVAALRGEPAAPVVRGLLLDPDVGTRTLATTLTEVVDRVGRLSGRPASDVALSLRQLPLSVTGVDADLAVRAGVLRAHAYHRTRAPLSLADCLVLAEGVRSGAPVATSDPDMLDTLRVAGAPYVALPRADGSVHDPAAA</sequence>
<evidence type="ECO:0000313" key="6">
    <source>
        <dbReference type="EMBL" id="MFC5379223.1"/>
    </source>
</evidence>
<dbReference type="RefSeq" id="WP_340266748.1">
    <property type="nucleotide sequence ID" value="NZ_JBBEOG010000001.1"/>
</dbReference>
<keyword evidence="2" id="KW-0479">Metal-binding</keyword>
<dbReference type="Pfam" id="PF01850">
    <property type="entry name" value="PIN"/>
    <property type="match status" value="1"/>
</dbReference>
<dbReference type="InterPro" id="IPR002716">
    <property type="entry name" value="PIN_dom"/>
</dbReference>
<dbReference type="EMBL" id="JBHSLD010000001">
    <property type="protein sequence ID" value="MFC5379223.1"/>
    <property type="molecule type" value="Genomic_DNA"/>
</dbReference>
<dbReference type="Proteomes" id="UP001596122">
    <property type="component" value="Unassembled WGS sequence"/>
</dbReference>
<evidence type="ECO:0000256" key="3">
    <source>
        <dbReference type="ARBA" id="ARBA00022801"/>
    </source>
</evidence>
<proteinExistence type="predicted"/>
<keyword evidence="3" id="KW-0378">Hydrolase</keyword>
<evidence type="ECO:0000256" key="2">
    <source>
        <dbReference type="ARBA" id="ARBA00022723"/>
    </source>
</evidence>
<comment type="caution">
    <text evidence="6">The sequence shown here is derived from an EMBL/GenBank/DDBJ whole genome shotgun (WGS) entry which is preliminary data.</text>
</comment>
<evidence type="ECO:0000256" key="1">
    <source>
        <dbReference type="ARBA" id="ARBA00022722"/>
    </source>
</evidence>
<reference evidence="7" key="1">
    <citation type="journal article" date="2019" name="Int. J. Syst. Evol. Microbiol.">
        <title>The Global Catalogue of Microorganisms (GCM) 10K type strain sequencing project: providing services to taxonomists for standard genome sequencing and annotation.</title>
        <authorList>
            <consortium name="The Broad Institute Genomics Platform"/>
            <consortium name="The Broad Institute Genome Sequencing Center for Infectious Disease"/>
            <person name="Wu L."/>
            <person name="Ma J."/>
        </authorList>
    </citation>
    <scope>NUCLEOTIDE SEQUENCE [LARGE SCALE GENOMIC DNA]</scope>
    <source>
        <strain evidence="7">CCUG 43114</strain>
    </source>
</reference>
<name>A0ABW0GH03_9MICO</name>
<protein>
    <submittedName>
        <fullName evidence="6">PIN domain-containing protein</fullName>
    </submittedName>
</protein>
<evidence type="ECO:0000259" key="5">
    <source>
        <dbReference type="Pfam" id="PF01850"/>
    </source>
</evidence>
<evidence type="ECO:0000256" key="4">
    <source>
        <dbReference type="ARBA" id="ARBA00022842"/>
    </source>
</evidence>
<gene>
    <name evidence="6" type="ORF">ACFPJ6_00315</name>
</gene>
<dbReference type="InterPro" id="IPR029060">
    <property type="entry name" value="PIN-like_dom_sf"/>
</dbReference>
<organism evidence="6 7">
    <name type="scientific">Aquipuribacter nitratireducens</name>
    <dbReference type="NCBI Taxonomy" id="650104"/>
    <lineage>
        <taxon>Bacteria</taxon>
        <taxon>Bacillati</taxon>
        <taxon>Actinomycetota</taxon>
        <taxon>Actinomycetes</taxon>
        <taxon>Micrococcales</taxon>
        <taxon>Intrasporangiaceae</taxon>
        <taxon>Aquipuribacter</taxon>
    </lineage>
</organism>